<proteinExistence type="predicted"/>
<evidence type="ECO:0000313" key="2">
    <source>
        <dbReference type="EMBL" id="CBY14123.1"/>
    </source>
</evidence>
<dbReference type="Proteomes" id="UP000001307">
    <property type="component" value="Unassembled WGS sequence"/>
</dbReference>
<dbReference type="InParanoid" id="E4XWS9"/>
<evidence type="ECO:0000313" key="3">
    <source>
        <dbReference type="Proteomes" id="UP000001307"/>
    </source>
</evidence>
<dbReference type="EMBL" id="FN653255">
    <property type="protein sequence ID" value="CBY14123.1"/>
    <property type="molecule type" value="Genomic_DNA"/>
</dbReference>
<organism evidence="2">
    <name type="scientific">Oikopleura dioica</name>
    <name type="common">Tunicate</name>
    <dbReference type="NCBI Taxonomy" id="34765"/>
    <lineage>
        <taxon>Eukaryota</taxon>
        <taxon>Metazoa</taxon>
        <taxon>Chordata</taxon>
        <taxon>Tunicata</taxon>
        <taxon>Appendicularia</taxon>
        <taxon>Copelata</taxon>
        <taxon>Oikopleuridae</taxon>
        <taxon>Oikopleura</taxon>
    </lineage>
</organism>
<feature type="region of interest" description="Disordered" evidence="1">
    <location>
        <begin position="19"/>
        <end position="38"/>
    </location>
</feature>
<evidence type="ECO:0000256" key="1">
    <source>
        <dbReference type="SAM" id="MobiDB-lite"/>
    </source>
</evidence>
<reference evidence="2" key="1">
    <citation type="journal article" date="2010" name="Science">
        <title>Plasticity of animal genome architecture unmasked by rapid evolution of a pelagic tunicate.</title>
        <authorList>
            <person name="Denoeud F."/>
            <person name="Henriet S."/>
            <person name="Mungpakdee S."/>
            <person name="Aury J.M."/>
            <person name="Da Silva C."/>
            <person name="Brinkmann H."/>
            <person name="Mikhaleva J."/>
            <person name="Olsen L.C."/>
            <person name="Jubin C."/>
            <person name="Canestro C."/>
            <person name="Bouquet J.M."/>
            <person name="Danks G."/>
            <person name="Poulain J."/>
            <person name="Campsteijn C."/>
            <person name="Adamski M."/>
            <person name="Cross I."/>
            <person name="Yadetie F."/>
            <person name="Muffato M."/>
            <person name="Louis A."/>
            <person name="Butcher S."/>
            <person name="Tsagkogeorga G."/>
            <person name="Konrad A."/>
            <person name="Singh S."/>
            <person name="Jensen M.F."/>
            <person name="Cong E.H."/>
            <person name="Eikeseth-Otteraa H."/>
            <person name="Noel B."/>
            <person name="Anthouard V."/>
            <person name="Porcel B.M."/>
            <person name="Kachouri-Lafond R."/>
            <person name="Nishino A."/>
            <person name="Ugolini M."/>
            <person name="Chourrout P."/>
            <person name="Nishida H."/>
            <person name="Aasland R."/>
            <person name="Huzurbazar S."/>
            <person name="Westhof E."/>
            <person name="Delsuc F."/>
            <person name="Lehrach H."/>
            <person name="Reinhardt R."/>
            <person name="Weissenbach J."/>
            <person name="Roy S.W."/>
            <person name="Artiguenave F."/>
            <person name="Postlethwait J.H."/>
            <person name="Manak J.R."/>
            <person name="Thompson E.M."/>
            <person name="Jaillon O."/>
            <person name="Du Pasquier L."/>
            <person name="Boudinot P."/>
            <person name="Liberles D.A."/>
            <person name="Volff J.N."/>
            <person name="Philippe H."/>
            <person name="Lenhard B."/>
            <person name="Roest Crollius H."/>
            <person name="Wincker P."/>
            <person name="Chourrout D."/>
        </authorList>
    </citation>
    <scope>NUCLEOTIDE SEQUENCE [LARGE SCALE GENOMIC DNA]</scope>
</reference>
<sequence length="159" mass="16807">MKLFSTIIFFAATADARRRKNNKNAEEGSGEGSGVAPVTGEDAATVVGDLVNGIVAAGKASGQRSNALDKRVKFLEALGAFTIPEGECTTPYNADSYGGDDFANWAATVTTNGDRCSDATAIQTGLGFFLDNYACTDGVTSRKTKRWGKILDKITNYCN</sequence>
<name>E4XWS9_OIKDI</name>
<keyword evidence="3" id="KW-1185">Reference proteome</keyword>
<protein>
    <submittedName>
        <fullName evidence="2">Uncharacterized protein</fullName>
    </submittedName>
</protein>
<gene>
    <name evidence="2" type="ORF">GSOID_T00007105001</name>
</gene>
<dbReference type="AlphaFoldDB" id="E4XWS9"/>
<accession>E4XWS9</accession>